<name>A0ABP6F1K2_9ACTN</name>
<evidence type="ECO:0000313" key="2">
    <source>
        <dbReference type="EMBL" id="GAA2681145.1"/>
    </source>
</evidence>
<dbReference type="EMBL" id="BAAATE010000021">
    <property type="protein sequence ID" value="GAA2681145.1"/>
    <property type="molecule type" value="Genomic_DNA"/>
</dbReference>
<evidence type="ECO:0000313" key="3">
    <source>
        <dbReference type="Proteomes" id="UP001501666"/>
    </source>
</evidence>
<comment type="caution">
    <text evidence="2">The sequence shown here is derived from an EMBL/GenBank/DDBJ whole genome shotgun (WGS) entry which is preliminary data.</text>
</comment>
<gene>
    <name evidence="2" type="ORF">GCM10010412_065800</name>
</gene>
<proteinExistence type="predicted"/>
<protein>
    <submittedName>
        <fullName evidence="2">Uncharacterized protein</fullName>
    </submittedName>
</protein>
<dbReference type="RefSeq" id="WP_346151841.1">
    <property type="nucleotide sequence ID" value="NZ_BAAATE010000021.1"/>
</dbReference>
<dbReference type="Proteomes" id="UP001501666">
    <property type="component" value="Unassembled WGS sequence"/>
</dbReference>
<feature type="region of interest" description="Disordered" evidence="1">
    <location>
        <begin position="34"/>
        <end position="68"/>
    </location>
</feature>
<feature type="compositionally biased region" description="Basic and acidic residues" evidence="1">
    <location>
        <begin position="58"/>
        <end position="68"/>
    </location>
</feature>
<sequence>MRVGELGVEQLERVHQEVAGDERQLAPVGDQHALVTGRGDRAPGAQRRVPVEEPEPEPTGRRERVGEGLAKLRVERVEGVDAS</sequence>
<organism evidence="2 3">
    <name type="scientific">Nonomuraea recticatena</name>
    <dbReference type="NCBI Taxonomy" id="46178"/>
    <lineage>
        <taxon>Bacteria</taxon>
        <taxon>Bacillati</taxon>
        <taxon>Actinomycetota</taxon>
        <taxon>Actinomycetes</taxon>
        <taxon>Streptosporangiales</taxon>
        <taxon>Streptosporangiaceae</taxon>
        <taxon>Nonomuraea</taxon>
    </lineage>
</organism>
<keyword evidence="3" id="KW-1185">Reference proteome</keyword>
<reference evidence="3" key="1">
    <citation type="journal article" date="2019" name="Int. J. Syst. Evol. Microbiol.">
        <title>The Global Catalogue of Microorganisms (GCM) 10K type strain sequencing project: providing services to taxonomists for standard genome sequencing and annotation.</title>
        <authorList>
            <consortium name="The Broad Institute Genomics Platform"/>
            <consortium name="The Broad Institute Genome Sequencing Center for Infectious Disease"/>
            <person name="Wu L."/>
            <person name="Ma J."/>
        </authorList>
    </citation>
    <scope>NUCLEOTIDE SEQUENCE [LARGE SCALE GENOMIC DNA]</scope>
    <source>
        <strain evidence="3">JCM 6835</strain>
    </source>
</reference>
<accession>A0ABP6F1K2</accession>
<evidence type="ECO:0000256" key="1">
    <source>
        <dbReference type="SAM" id="MobiDB-lite"/>
    </source>
</evidence>